<evidence type="ECO:0000313" key="10">
    <source>
        <dbReference type="Proteomes" id="UP000815325"/>
    </source>
</evidence>
<keyword evidence="8" id="KW-0472">Membrane</keyword>
<protein>
    <submittedName>
        <fullName evidence="9">NADH:ubiquinone oxidoreductase B14 subunit</fullName>
    </submittedName>
</protein>
<reference evidence="9" key="1">
    <citation type="submission" date="2017-08" db="EMBL/GenBank/DDBJ databases">
        <authorList>
            <person name="Polle J.E."/>
            <person name="Barry K."/>
            <person name="Cushman J."/>
            <person name="Schmutz J."/>
            <person name="Tran D."/>
            <person name="Hathwaick L.T."/>
            <person name="Yim W.C."/>
            <person name="Jenkins J."/>
            <person name="Mckie-Krisberg Z.M."/>
            <person name="Prochnik S."/>
            <person name="Lindquist E."/>
            <person name="Dockter R.B."/>
            <person name="Adam C."/>
            <person name="Molina H."/>
            <person name="Bunkerborg J."/>
            <person name="Jin E."/>
            <person name="Buchheim M."/>
            <person name="Magnuson J."/>
        </authorList>
    </citation>
    <scope>NUCLEOTIDE SEQUENCE</scope>
    <source>
        <strain evidence="9">CCAP 19/18</strain>
    </source>
</reference>
<keyword evidence="4" id="KW-0679">Respiratory chain</keyword>
<sequence>MSSRLAKAGAQASRAVGNTKTRDFFYEVCRCLPFIQRIHKLDEILTTAELRAVVKSKFLDYKDVKDPRVTDLLIFKGREELESYMLMHLQRHHAMSDYIEPYNQRKTTAVKPSGNTPFLDSFFTTQYPQITPKY</sequence>
<keyword evidence="10" id="KW-1185">Reference proteome</keyword>
<dbReference type="InterPro" id="IPR016488">
    <property type="entry name" value="NADH_Ub_cplx-1_asu_su-6"/>
</dbReference>
<dbReference type="PANTHER" id="PTHR12964:SF0">
    <property type="entry name" value="NADH DEHYDROGENASE [UBIQUINONE] 1 ALPHA SUBCOMPLEX SUBUNIT 6"/>
    <property type="match status" value="1"/>
</dbReference>
<comment type="similarity">
    <text evidence="2">Belongs to the complex I LYR family.</text>
</comment>
<proteinExistence type="inferred from homology"/>
<dbReference type="PANTHER" id="PTHR12964">
    <property type="entry name" value="NADH-UBIQUINONE OXIDOREDUCTASE B14 SUBUNIT"/>
    <property type="match status" value="1"/>
</dbReference>
<evidence type="ECO:0000256" key="5">
    <source>
        <dbReference type="ARBA" id="ARBA00022792"/>
    </source>
</evidence>
<evidence type="ECO:0000256" key="4">
    <source>
        <dbReference type="ARBA" id="ARBA00022660"/>
    </source>
</evidence>
<dbReference type="EMBL" id="MU069644">
    <property type="protein sequence ID" value="KAF5836747.1"/>
    <property type="molecule type" value="Genomic_DNA"/>
</dbReference>
<comment type="caution">
    <text evidence="9">The sequence shown here is derived from an EMBL/GenBank/DDBJ whole genome shotgun (WGS) entry which is preliminary data.</text>
</comment>
<organism evidence="9 10">
    <name type="scientific">Dunaliella salina</name>
    <name type="common">Green alga</name>
    <name type="synonym">Protococcus salinus</name>
    <dbReference type="NCBI Taxonomy" id="3046"/>
    <lineage>
        <taxon>Eukaryota</taxon>
        <taxon>Viridiplantae</taxon>
        <taxon>Chlorophyta</taxon>
        <taxon>core chlorophytes</taxon>
        <taxon>Chlorophyceae</taxon>
        <taxon>CS clade</taxon>
        <taxon>Chlamydomonadales</taxon>
        <taxon>Dunaliellaceae</taxon>
        <taxon>Dunaliella</taxon>
    </lineage>
</organism>
<evidence type="ECO:0000256" key="6">
    <source>
        <dbReference type="ARBA" id="ARBA00022982"/>
    </source>
</evidence>
<accession>A0ABQ7GQ59</accession>
<evidence type="ECO:0000313" key="9">
    <source>
        <dbReference type="EMBL" id="KAF5836747.1"/>
    </source>
</evidence>
<evidence type="ECO:0000256" key="2">
    <source>
        <dbReference type="ARBA" id="ARBA00009508"/>
    </source>
</evidence>
<dbReference type="CDD" id="cd20266">
    <property type="entry name" value="Complex1_LYR_NDUFA6_LYRM6"/>
    <property type="match status" value="1"/>
</dbReference>
<keyword evidence="3" id="KW-0813">Transport</keyword>
<evidence type="ECO:0000256" key="7">
    <source>
        <dbReference type="ARBA" id="ARBA00023128"/>
    </source>
</evidence>
<dbReference type="InterPro" id="IPR045299">
    <property type="entry name" value="Complex1_LYR_NDUFA6_LYRM6"/>
</dbReference>
<name>A0ABQ7GQ59_DUNSA</name>
<comment type="subcellular location">
    <subcellularLocation>
        <location evidence="1">Mitochondrion inner membrane</location>
        <topology evidence="1">Peripheral membrane protein</topology>
        <orientation evidence="1">Matrix side</orientation>
    </subcellularLocation>
</comment>
<keyword evidence="7" id="KW-0496">Mitochondrion</keyword>
<evidence type="ECO:0000256" key="1">
    <source>
        <dbReference type="ARBA" id="ARBA00004443"/>
    </source>
</evidence>
<gene>
    <name evidence="9" type="ORF">DUNSADRAFT_5437</name>
</gene>
<evidence type="ECO:0000256" key="3">
    <source>
        <dbReference type="ARBA" id="ARBA00022448"/>
    </source>
</evidence>
<keyword evidence="6" id="KW-0249">Electron transport</keyword>
<keyword evidence="5" id="KW-0999">Mitochondrion inner membrane</keyword>
<dbReference type="Proteomes" id="UP000815325">
    <property type="component" value="Unassembled WGS sequence"/>
</dbReference>
<evidence type="ECO:0000256" key="8">
    <source>
        <dbReference type="ARBA" id="ARBA00023136"/>
    </source>
</evidence>